<reference evidence="2 3" key="1">
    <citation type="submission" date="2019-10" db="EMBL/GenBank/DDBJ databases">
        <title>Rubrobacter sp nov SCSIO 52915 isolated from a deep-sea sediment in the South China Sea.</title>
        <authorList>
            <person name="Chen R.W."/>
        </authorList>
    </citation>
    <scope>NUCLEOTIDE SEQUENCE [LARGE SCALE GENOMIC DNA]</scope>
    <source>
        <strain evidence="2 3">SCSIO 52915</strain>
    </source>
</reference>
<proteinExistence type="predicted"/>
<evidence type="ECO:0000256" key="1">
    <source>
        <dbReference type="SAM" id="Phobius"/>
    </source>
</evidence>
<dbReference type="Pfam" id="PF18898">
    <property type="entry name" value="DUF5654"/>
    <property type="match status" value="1"/>
</dbReference>
<dbReference type="InterPro" id="IPR043713">
    <property type="entry name" value="DUF5654"/>
</dbReference>
<feature type="transmembrane region" description="Helical" evidence="1">
    <location>
        <begin position="48"/>
        <end position="65"/>
    </location>
</feature>
<protein>
    <submittedName>
        <fullName evidence="2">Uncharacterized protein</fullName>
    </submittedName>
</protein>
<organism evidence="2 3">
    <name type="scientific">Rubrobacter marinus</name>
    <dbReference type="NCBI Taxonomy" id="2653852"/>
    <lineage>
        <taxon>Bacteria</taxon>
        <taxon>Bacillati</taxon>
        <taxon>Actinomycetota</taxon>
        <taxon>Rubrobacteria</taxon>
        <taxon>Rubrobacterales</taxon>
        <taxon>Rubrobacteraceae</taxon>
        <taxon>Rubrobacter</taxon>
    </lineage>
</organism>
<accession>A0A6G8Q340</accession>
<gene>
    <name evidence="2" type="ORF">GBA65_18325</name>
</gene>
<dbReference type="KEGG" id="rmar:GBA65_18325"/>
<keyword evidence="1" id="KW-0472">Membrane</keyword>
<evidence type="ECO:0000313" key="2">
    <source>
        <dbReference type="EMBL" id="QIN80892.1"/>
    </source>
</evidence>
<evidence type="ECO:0000313" key="3">
    <source>
        <dbReference type="Proteomes" id="UP000502706"/>
    </source>
</evidence>
<name>A0A6G8Q340_9ACTN</name>
<keyword evidence="1" id="KW-1133">Transmembrane helix</keyword>
<keyword evidence="3" id="KW-1185">Reference proteome</keyword>
<keyword evidence="1" id="KW-0812">Transmembrane</keyword>
<dbReference type="EMBL" id="CP045121">
    <property type="protein sequence ID" value="QIN80892.1"/>
    <property type="molecule type" value="Genomic_DNA"/>
</dbReference>
<sequence>MTGEVLDKFSGLISTALGLVAALAWNTAIQNLFTTIFGEAGGALVGQFLYAILITVVVIFATIAVSRAAERAKKLEEEQKGLLGKLKE</sequence>
<dbReference type="Proteomes" id="UP000502706">
    <property type="component" value="Chromosome"/>
</dbReference>
<dbReference type="AlphaFoldDB" id="A0A6G8Q340"/>